<keyword evidence="6" id="KW-1185">Reference proteome</keyword>
<keyword evidence="2" id="KW-0521">NADP</keyword>
<evidence type="ECO:0000256" key="1">
    <source>
        <dbReference type="ARBA" id="ARBA00006484"/>
    </source>
</evidence>
<dbReference type="EMBL" id="JBHMCT010000002">
    <property type="protein sequence ID" value="MFB9552769.1"/>
    <property type="molecule type" value="Genomic_DNA"/>
</dbReference>
<dbReference type="PANTHER" id="PTHR43490">
    <property type="entry name" value="(+)-NEOMENTHOL DEHYDROGENASE"/>
    <property type="match status" value="1"/>
</dbReference>
<reference evidence="5 6" key="1">
    <citation type="submission" date="2024-09" db="EMBL/GenBank/DDBJ databases">
        <authorList>
            <person name="Sun Q."/>
            <person name="Mori K."/>
        </authorList>
    </citation>
    <scope>NUCLEOTIDE SEQUENCE [LARGE SCALE GENOMIC DNA]</scope>
    <source>
        <strain evidence="5 6">JCM 4414</strain>
    </source>
</reference>
<accession>A0ABV5QGZ9</accession>
<evidence type="ECO:0000256" key="4">
    <source>
        <dbReference type="RuleBase" id="RU000363"/>
    </source>
</evidence>
<dbReference type="PRINTS" id="PR00080">
    <property type="entry name" value="SDRFAMILY"/>
</dbReference>
<dbReference type="SUPFAM" id="SSF51735">
    <property type="entry name" value="NAD(P)-binding Rossmann-fold domains"/>
    <property type="match status" value="1"/>
</dbReference>
<dbReference type="PANTHER" id="PTHR43490:SF99">
    <property type="entry name" value="SHORT-CHAIN DEHYDROGENASE_REDUCTASE"/>
    <property type="match status" value="1"/>
</dbReference>
<name>A0ABV5QGZ9_9ACTN</name>
<sequence length="255" mass="26619">MSAHPARVAVVTGANKGIGREIVRQLAERGHTVYLGARDERRGREAAAALSVGGLDVRFLHLDVTDEDSVALAAKRLAEEAGVLHVLVNNAGVGGPMQLPSETPAEQVRTVYETNVFGVITVTNALLPLLRKAPSARIVNVSSAIGSLKSAAENNDQTGEHPPGEFPVTLLSYASSKTALNAVTLAYANELRGTGILVNAASPGFVATDINGHHGRLTTEQGARIPVLLATLPDDGPTATFLGEDGTPEGQVLDW</sequence>
<dbReference type="Proteomes" id="UP001589716">
    <property type="component" value="Unassembled WGS sequence"/>
</dbReference>
<proteinExistence type="inferred from homology"/>
<dbReference type="RefSeq" id="WP_345487409.1">
    <property type="nucleotide sequence ID" value="NZ_BAAAWU010000001.1"/>
</dbReference>
<evidence type="ECO:0000313" key="6">
    <source>
        <dbReference type="Proteomes" id="UP001589716"/>
    </source>
</evidence>
<dbReference type="Pfam" id="PF00106">
    <property type="entry name" value="adh_short"/>
    <property type="match status" value="2"/>
</dbReference>
<evidence type="ECO:0000256" key="2">
    <source>
        <dbReference type="ARBA" id="ARBA00022857"/>
    </source>
</evidence>
<keyword evidence="3" id="KW-0560">Oxidoreductase</keyword>
<protein>
    <submittedName>
        <fullName evidence="5">SDR family oxidoreductase</fullName>
    </submittedName>
</protein>
<evidence type="ECO:0000256" key="3">
    <source>
        <dbReference type="ARBA" id="ARBA00023002"/>
    </source>
</evidence>
<dbReference type="PRINTS" id="PR00081">
    <property type="entry name" value="GDHRDH"/>
</dbReference>
<evidence type="ECO:0000313" key="5">
    <source>
        <dbReference type="EMBL" id="MFB9552769.1"/>
    </source>
</evidence>
<dbReference type="InterPro" id="IPR036291">
    <property type="entry name" value="NAD(P)-bd_dom_sf"/>
</dbReference>
<comment type="caution">
    <text evidence="5">The sequence shown here is derived from an EMBL/GenBank/DDBJ whole genome shotgun (WGS) entry which is preliminary data.</text>
</comment>
<dbReference type="Gene3D" id="3.40.50.720">
    <property type="entry name" value="NAD(P)-binding Rossmann-like Domain"/>
    <property type="match status" value="1"/>
</dbReference>
<gene>
    <name evidence="5" type="ORF">ACFFTP_00985</name>
</gene>
<organism evidence="5 6">
    <name type="scientific">Streptomyces roseoviridis</name>
    <dbReference type="NCBI Taxonomy" id="67361"/>
    <lineage>
        <taxon>Bacteria</taxon>
        <taxon>Bacillati</taxon>
        <taxon>Actinomycetota</taxon>
        <taxon>Actinomycetes</taxon>
        <taxon>Kitasatosporales</taxon>
        <taxon>Streptomycetaceae</taxon>
        <taxon>Streptomyces</taxon>
    </lineage>
</organism>
<dbReference type="InterPro" id="IPR002347">
    <property type="entry name" value="SDR_fam"/>
</dbReference>
<dbReference type="CDD" id="cd05324">
    <property type="entry name" value="carb_red_PTCR-like_SDR_c"/>
    <property type="match status" value="1"/>
</dbReference>
<dbReference type="InterPro" id="IPR045313">
    <property type="entry name" value="CBR1-like"/>
</dbReference>
<comment type="similarity">
    <text evidence="1 4">Belongs to the short-chain dehydrogenases/reductases (SDR) family.</text>
</comment>